<dbReference type="GeneID" id="8241489"/>
<gene>
    <name evidence="3" type="ORF">MICPUN_55696</name>
</gene>
<dbReference type="AlphaFoldDB" id="C1DZ69"/>
<evidence type="ECO:0000313" key="3">
    <source>
        <dbReference type="EMBL" id="ACO61061.1"/>
    </source>
</evidence>
<organism evidence="3 4">
    <name type="scientific">Micromonas commoda (strain RCC299 / NOUM17 / CCMP2709)</name>
    <name type="common">Picoplanktonic green alga</name>
    <dbReference type="NCBI Taxonomy" id="296587"/>
    <lineage>
        <taxon>Eukaryota</taxon>
        <taxon>Viridiplantae</taxon>
        <taxon>Chlorophyta</taxon>
        <taxon>Mamiellophyceae</taxon>
        <taxon>Mamiellales</taxon>
        <taxon>Mamiellaceae</taxon>
        <taxon>Micromonas</taxon>
    </lineage>
</organism>
<feature type="compositionally biased region" description="Basic and acidic residues" evidence="1">
    <location>
        <begin position="21"/>
        <end position="34"/>
    </location>
</feature>
<dbReference type="RefSeq" id="XP_002499803.1">
    <property type="nucleotide sequence ID" value="XM_002499757.1"/>
</dbReference>
<keyword evidence="2" id="KW-1133">Transmembrane helix</keyword>
<evidence type="ECO:0000256" key="1">
    <source>
        <dbReference type="SAM" id="MobiDB-lite"/>
    </source>
</evidence>
<evidence type="ECO:0000256" key="2">
    <source>
        <dbReference type="SAM" id="Phobius"/>
    </source>
</evidence>
<feature type="transmembrane region" description="Helical" evidence="2">
    <location>
        <begin position="230"/>
        <end position="257"/>
    </location>
</feature>
<keyword evidence="2" id="KW-0812">Transmembrane</keyword>
<accession>C1DZ69</accession>
<evidence type="ECO:0000313" key="4">
    <source>
        <dbReference type="Proteomes" id="UP000002009"/>
    </source>
</evidence>
<protein>
    <submittedName>
        <fullName evidence="3">Uncharacterized protein</fullName>
    </submittedName>
</protein>
<keyword evidence="4" id="KW-1185">Reference proteome</keyword>
<dbReference type="KEGG" id="mis:MICPUN_55696"/>
<keyword evidence="2" id="KW-0472">Membrane</keyword>
<dbReference type="OrthoDB" id="10619454at2759"/>
<name>C1DZ69_MICCC</name>
<dbReference type="EMBL" id="CP001323">
    <property type="protein sequence ID" value="ACO61061.1"/>
    <property type="molecule type" value="Genomic_DNA"/>
</dbReference>
<feature type="transmembrane region" description="Helical" evidence="2">
    <location>
        <begin position="277"/>
        <end position="300"/>
    </location>
</feature>
<proteinExistence type="predicted"/>
<feature type="region of interest" description="Disordered" evidence="1">
    <location>
        <begin position="1"/>
        <end position="44"/>
    </location>
</feature>
<dbReference type="Proteomes" id="UP000002009">
    <property type="component" value="Chromosome 2"/>
</dbReference>
<dbReference type="Gene3D" id="1.20.140.150">
    <property type="match status" value="1"/>
</dbReference>
<reference evidence="3 4" key="1">
    <citation type="journal article" date="2009" name="Science">
        <title>Green evolution and dynamic adaptations revealed by genomes of the marine picoeukaryotes Micromonas.</title>
        <authorList>
            <person name="Worden A.Z."/>
            <person name="Lee J.H."/>
            <person name="Mock T."/>
            <person name="Rouze P."/>
            <person name="Simmons M.P."/>
            <person name="Aerts A.L."/>
            <person name="Allen A.E."/>
            <person name="Cuvelier M.L."/>
            <person name="Derelle E."/>
            <person name="Everett M.V."/>
            <person name="Foulon E."/>
            <person name="Grimwood J."/>
            <person name="Gundlach H."/>
            <person name="Henrissat B."/>
            <person name="Napoli C."/>
            <person name="McDonald S.M."/>
            <person name="Parker M.S."/>
            <person name="Rombauts S."/>
            <person name="Salamov A."/>
            <person name="Von Dassow P."/>
            <person name="Badger J.H."/>
            <person name="Coutinho P.M."/>
            <person name="Demir E."/>
            <person name="Dubchak I."/>
            <person name="Gentemann C."/>
            <person name="Eikrem W."/>
            <person name="Gready J.E."/>
            <person name="John U."/>
            <person name="Lanier W."/>
            <person name="Lindquist E.A."/>
            <person name="Lucas S."/>
            <person name="Mayer K.F."/>
            <person name="Moreau H."/>
            <person name="Not F."/>
            <person name="Otillar R."/>
            <person name="Panaud O."/>
            <person name="Pangilinan J."/>
            <person name="Paulsen I."/>
            <person name="Piegu B."/>
            <person name="Poliakov A."/>
            <person name="Robbens S."/>
            <person name="Schmutz J."/>
            <person name="Toulza E."/>
            <person name="Wyss T."/>
            <person name="Zelensky A."/>
            <person name="Zhou K."/>
            <person name="Armbrust E.V."/>
            <person name="Bhattacharya D."/>
            <person name="Goodenough U.W."/>
            <person name="Van de Peer Y."/>
            <person name="Grigoriev I.V."/>
        </authorList>
    </citation>
    <scope>NUCLEOTIDE SEQUENCE [LARGE SCALE GENOMIC DNA]</scope>
    <source>
        <strain evidence="4">RCC299 / NOUM17</strain>
    </source>
</reference>
<dbReference type="InParanoid" id="C1DZ69"/>
<sequence length="331" mass="37038">MSAMVPKAPSSPELAVGPLRGNDEAREAARRRDGDDGDGDDGERGWELQRISWARAIGVFWVYTAWVILDLDKKPKKTKTLRAPASACDPNKRAVALTAVVTDHWIVPTGQALPFVSHAGLWKVCFTAAATQADGRDITNVDTFNDIDDWWSAVSESYLDVPDRRFALQVGCTRTVAELYAHVWGEDRLAWLQICRAFAVLYLWCGFLKAATVTRNYAEASAGRWLSSALAVFLAGAQLCFGEAAWFLYLAIVQRAMTDAPDFLDRGTFENYEGWSFWAFFAAVQFTALCTSMYLFVEVATGCVADRKRRFAAFDWRGGRRVRTYHRAKTI</sequence>